<comment type="caution">
    <text evidence="11">The sequence shown here is derived from an EMBL/GenBank/DDBJ whole genome shotgun (WGS) entry which is preliminary data.</text>
</comment>
<evidence type="ECO:0000256" key="4">
    <source>
        <dbReference type="ARBA" id="ARBA00023029"/>
    </source>
</evidence>
<evidence type="ECO:0000256" key="8">
    <source>
        <dbReference type="SAM" id="Coils"/>
    </source>
</evidence>
<dbReference type="InterPro" id="IPR006691">
    <property type="entry name" value="GyrA/parC_rep"/>
</dbReference>
<dbReference type="GO" id="GO:0005737">
    <property type="term" value="C:cytoplasm"/>
    <property type="evidence" value="ECO:0007669"/>
    <property type="project" value="TreeGrafter"/>
</dbReference>
<dbReference type="GO" id="GO:0005524">
    <property type="term" value="F:ATP binding"/>
    <property type="evidence" value="ECO:0007669"/>
    <property type="project" value="InterPro"/>
</dbReference>
<dbReference type="InterPro" id="IPR013760">
    <property type="entry name" value="Topo_IIA-like_dom_sf"/>
</dbReference>
<evidence type="ECO:0000256" key="7">
    <source>
        <dbReference type="PROSITE-ProRule" id="PRU01384"/>
    </source>
</evidence>
<evidence type="ECO:0000256" key="3">
    <source>
        <dbReference type="ARBA" id="ARBA00012895"/>
    </source>
</evidence>
<dbReference type="Proteomes" id="UP000540191">
    <property type="component" value="Unassembled WGS sequence"/>
</dbReference>
<dbReference type="Gene3D" id="3.90.199.10">
    <property type="entry name" value="Topoisomerase II, domain 5"/>
    <property type="match status" value="1"/>
</dbReference>
<dbReference type="SUPFAM" id="SSF56719">
    <property type="entry name" value="Type II DNA topoisomerase"/>
    <property type="match status" value="1"/>
</dbReference>
<evidence type="ECO:0000313" key="11">
    <source>
        <dbReference type="EMBL" id="MBB4735391.1"/>
    </source>
</evidence>
<feature type="compositionally biased region" description="Low complexity" evidence="9">
    <location>
        <begin position="1"/>
        <end position="10"/>
    </location>
</feature>
<dbReference type="AlphaFoldDB" id="A0A7W7M363"/>
<evidence type="ECO:0000256" key="5">
    <source>
        <dbReference type="ARBA" id="ARBA00023125"/>
    </source>
</evidence>
<comment type="similarity">
    <text evidence="2">Belongs to the type II topoisomerase GyrA/ParC subunit family.</text>
</comment>
<dbReference type="FunFam" id="3.30.1360.40:FF:000002">
    <property type="entry name" value="DNA gyrase subunit A"/>
    <property type="match status" value="1"/>
</dbReference>
<keyword evidence="4 7" id="KW-0799">Topoisomerase</keyword>
<dbReference type="InterPro" id="IPR013757">
    <property type="entry name" value="Topo_IIA_A_a_sf"/>
</dbReference>
<dbReference type="PANTHER" id="PTHR43493:SF5">
    <property type="entry name" value="DNA GYRASE SUBUNIT A, CHLOROPLASTIC_MITOCHONDRIAL"/>
    <property type="match status" value="1"/>
</dbReference>
<dbReference type="FunFam" id="1.10.268.10:FF:000001">
    <property type="entry name" value="DNA gyrase subunit A"/>
    <property type="match status" value="1"/>
</dbReference>
<dbReference type="GO" id="GO:0006265">
    <property type="term" value="P:DNA topological change"/>
    <property type="evidence" value="ECO:0007669"/>
    <property type="project" value="UniProtKB-UniRule"/>
</dbReference>
<protein>
    <recommendedName>
        <fullName evidence="3">DNA topoisomerase (ATP-hydrolyzing)</fullName>
        <ecNumber evidence="3">5.6.2.2</ecNumber>
    </recommendedName>
</protein>
<dbReference type="GO" id="GO:0034335">
    <property type="term" value="F:DNA negative supercoiling activity"/>
    <property type="evidence" value="ECO:0007669"/>
    <property type="project" value="UniProtKB-ARBA"/>
</dbReference>
<dbReference type="PROSITE" id="PS52040">
    <property type="entry name" value="TOPO_IIA"/>
    <property type="match status" value="1"/>
</dbReference>
<gene>
    <name evidence="11" type="ORF">HDA30_000899</name>
</gene>
<evidence type="ECO:0000256" key="1">
    <source>
        <dbReference type="ARBA" id="ARBA00000185"/>
    </source>
</evidence>
<dbReference type="InterPro" id="IPR002205">
    <property type="entry name" value="Topo_IIA_dom_A"/>
</dbReference>
<sequence length="864" mass="92351">MMARSSRSRSAGPQGAQPIPVEQENIVDIDVAAEMESSFLEYAYSVIYSRALPDARDGLKPVQRRILYMMNQMGLRPDRGHVKSARVVGEVMGKLHPHGDGAIYDAMVRMAQSFSLRLPVVDGHGNFGSLDDGPAAPRYTEARMSPAALAMTADLAEDTVDFVPNYDNQLLQPAVLPSAYPNLLVNGASGIAVGMATNMAPHNLREVVAAARHLLAHPDADLDALMRHVPGPDLPSGGRIVGLEGIRDAYASGRGSFRMRASIEVEKLTARKTGLVVTELPYGVGPEKVIERLKDAVKNKKLAGIADVVDLTDRKHGLKLVIELKSGFNPQAVLAALYKHTPLEESFGINNVALVDGQPHTMGLKQMLEVYVAHRLEVVRRRTAFRLQKKQDRLHLVEGLLLAMVDIDEVIEIIRSSEDSPQARERLMQVFDLTQVQADHILELRLRQLTKFSRIELEAERNELARLIAELEQILASEQRLREVVGEELQAVADEHGDQRRTRLLENESLGAPAAASAPARHAPGSPDEALMVADTPCWVLLSTGHKILRTADRTPVTPGDRRRKNDALLSAVATTARGEIGALTSSGALHRVQVVDLPTVSEPSAQPDMSSAQDAKTLVPLDRGESLVALVPLDQVIALGTARGVVKRVRPDWPLNREAMEAITMKEGDRVIGAAPAVQDEDQLVFITGAGRLLRFAASLARPQGPSASGVAGMRVADDDTVIGFGVAPAGSDVAETDVAGIARPALVATVTDGDPDLLGGAPGSVKVTPLGEFPVKGRGTAGVRAHRLLKGETGLALAWAGAAPALASSKAGVARSLPHEFGRRDGSGVSVDAKIEVIGAGETPEPVALSPQHEDGVEVSAK</sequence>
<dbReference type="PANTHER" id="PTHR43493">
    <property type="entry name" value="DNA GYRASE/TOPOISOMERASE SUBUNIT A"/>
    <property type="match status" value="1"/>
</dbReference>
<dbReference type="GO" id="GO:0009330">
    <property type="term" value="C:DNA topoisomerase type II (double strand cut, ATP-hydrolyzing) complex"/>
    <property type="evidence" value="ECO:0007669"/>
    <property type="project" value="TreeGrafter"/>
</dbReference>
<feature type="active site" description="O-(5'-phospho-DNA)-tyrosine intermediate" evidence="7">
    <location>
        <position position="139"/>
    </location>
</feature>
<dbReference type="NCBIfam" id="NF004044">
    <property type="entry name" value="PRK05561.1"/>
    <property type="match status" value="1"/>
</dbReference>
<dbReference type="Gene3D" id="2.120.10.90">
    <property type="entry name" value="DNA gyrase/topoisomerase IV, subunit A, C-terminal"/>
    <property type="match status" value="1"/>
</dbReference>
<keyword evidence="6 7" id="KW-0413">Isomerase</keyword>
<dbReference type="InterPro" id="IPR013758">
    <property type="entry name" value="Topo_IIA_A/C_ab"/>
</dbReference>
<dbReference type="Gene3D" id="3.30.1360.40">
    <property type="match status" value="1"/>
</dbReference>
<dbReference type="SMART" id="SM00434">
    <property type="entry name" value="TOP4c"/>
    <property type="match status" value="1"/>
</dbReference>
<dbReference type="Pfam" id="PF00521">
    <property type="entry name" value="DNA_topoisoIV"/>
    <property type="match status" value="1"/>
</dbReference>
<dbReference type="SUPFAM" id="SSF101904">
    <property type="entry name" value="GyrA/ParC C-terminal domain-like"/>
    <property type="match status" value="1"/>
</dbReference>
<dbReference type="Pfam" id="PF03989">
    <property type="entry name" value="DNA_gyraseA_C"/>
    <property type="match status" value="2"/>
</dbReference>
<feature type="region of interest" description="Disordered" evidence="9">
    <location>
        <begin position="843"/>
        <end position="864"/>
    </location>
</feature>
<dbReference type="GO" id="GO:0003677">
    <property type="term" value="F:DNA binding"/>
    <property type="evidence" value="ECO:0007669"/>
    <property type="project" value="UniProtKB-UniRule"/>
</dbReference>
<dbReference type="InterPro" id="IPR035516">
    <property type="entry name" value="Gyrase/topoIV_suA_C"/>
</dbReference>
<name>A0A7W7M363_9MICC</name>
<dbReference type="EC" id="5.6.2.2" evidence="3"/>
<dbReference type="InterPro" id="IPR050220">
    <property type="entry name" value="Type_II_DNA_Topoisomerases"/>
</dbReference>
<evidence type="ECO:0000256" key="9">
    <source>
        <dbReference type="SAM" id="MobiDB-lite"/>
    </source>
</evidence>
<organism evidence="11 12">
    <name type="scientific">Micrococcus cohnii</name>
    <dbReference type="NCBI Taxonomy" id="993416"/>
    <lineage>
        <taxon>Bacteria</taxon>
        <taxon>Bacillati</taxon>
        <taxon>Actinomycetota</taxon>
        <taxon>Actinomycetes</taxon>
        <taxon>Micrococcales</taxon>
        <taxon>Micrococcaceae</taxon>
        <taxon>Micrococcus</taxon>
    </lineage>
</organism>
<evidence type="ECO:0000256" key="6">
    <source>
        <dbReference type="ARBA" id="ARBA00023235"/>
    </source>
</evidence>
<comment type="catalytic activity">
    <reaction evidence="1 7">
        <text>ATP-dependent breakage, passage and rejoining of double-stranded DNA.</text>
        <dbReference type="EC" id="5.6.2.2"/>
    </reaction>
</comment>
<dbReference type="Gene3D" id="1.10.268.10">
    <property type="entry name" value="Topoisomerase, domain 3"/>
    <property type="match status" value="1"/>
</dbReference>
<reference evidence="11 12" key="1">
    <citation type="submission" date="2020-08" db="EMBL/GenBank/DDBJ databases">
        <title>Sequencing the genomes of 1000 actinobacteria strains.</title>
        <authorList>
            <person name="Klenk H.-P."/>
        </authorList>
    </citation>
    <scope>NUCLEOTIDE SEQUENCE [LARGE SCALE GENOMIC DNA]</scope>
    <source>
        <strain evidence="11 12">DSM 23974</strain>
    </source>
</reference>
<dbReference type="CDD" id="cd00187">
    <property type="entry name" value="TOP4c"/>
    <property type="match status" value="1"/>
</dbReference>
<evidence type="ECO:0000259" key="10">
    <source>
        <dbReference type="PROSITE" id="PS52040"/>
    </source>
</evidence>
<feature type="coiled-coil region" evidence="8">
    <location>
        <begin position="454"/>
        <end position="484"/>
    </location>
</feature>
<feature type="domain" description="Topo IIA-type catalytic" evidence="10">
    <location>
        <begin position="52"/>
        <end position="518"/>
    </location>
</feature>
<evidence type="ECO:0000256" key="2">
    <source>
        <dbReference type="ARBA" id="ARBA00008263"/>
    </source>
</evidence>
<keyword evidence="5 7" id="KW-0238">DNA-binding</keyword>
<proteinExistence type="inferred from homology"/>
<keyword evidence="8" id="KW-0175">Coiled coil</keyword>
<accession>A0A7W7M363</accession>
<evidence type="ECO:0000313" key="12">
    <source>
        <dbReference type="Proteomes" id="UP000540191"/>
    </source>
</evidence>
<feature type="compositionally biased region" description="Basic and acidic residues" evidence="9">
    <location>
        <begin position="854"/>
        <end position="864"/>
    </location>
</feature>
<dbReference type="EMBL" id="JACHNA010000001">
    <property type="protein sequence ID" value="MBB4735391.1"/>
    <property type="molecule type" value="Genomic_DNA"/>
</dbReference>
<feature type="region of interest" description="Disordered" evidence="9">
    <location>
        <begin position="1"/>
        <end position="20"/>
    </location>
</feature>
<keyword evidence="12" id="KW-1185">Reference proteome</keyword>
<dbReference type="RefSeq" id="WP_184241224.1">
    <property type="nucleotide sequence ID" value="NZ_JACHNA010000001.1"/>
</dbReference>